<evidence type="ECO:0000313" key="2">
    <source>
        <dbReference type="EMBL" id="KAJ3601253.1"/>
    </source>
</evidence>
<accession>A0A9Q0E7E1</accession>
<protein>
    <submittedName>
        <fullName evidence="2">Uncharacterized protein</fullName>
    </submittedName>
</protein>
<organism evidence="2 3">
    <name type="scientific">Muraenolepis orangiensis</name>
    <name type="common">Patagonian moray cod</name>
    <dbReference type="NCBI Taxonomy" id="630683"/>
    <lineage>
        <taxon>Eukaryota</taxon>
        <taxon>Metazoa</taxon>
        <taxon>Chordata</taxon>
        <taxon>Craniata</taxon>
        <taxon>Vertebrata</taxon>
        <taxon>Euteleostomi</taxon>
        <taxon>Actinopterygii</taxon>
        <taxon>Neopterygii</taxon>
        <taxon>Teleostei</taxon>
        <taxon>Neoteleostei</taxon>
        <taxon>Acanthomorphata</taxon>
        <taxon>Zeiogadaria</taxon>
        <taxon>Gadariae</taxon>
        <taxon>Gadiformes</taxon>
        <taxon>Muraenolepidoidei</taxon>
        <taxon>Muraenolepididae</taxon>
        <taxon>Muraenolepis</taxon>
    </lineage>
</organism>
<reference evidence="2" key="1">
    <citation type="submission" date="2022-07" db="EMBL/GenBank/DDBJ databases">
        <title>Chromosome-level genome of Muraenolepis orangiensis.</title>
        <authorList>
            <person name="Kim J."/>
        </authorList>
    </citation>
    <scope>NUCLEOTIDE SEQUENCE</scope>
    <source>
        <strain evidence="2">KU_S4_2022</strain>
        <tissue evidence="2">Muscle</tissue>
    </source>
</reference>
<name>A0A9Q0E7E1_9TELE</name>
<feature type="region of interest" description="Disordered" evidence="1">
    <location>
        <begin position="71"/>
        <end position="93"/>
    </location>
</feature>
<dbReference type="AlphaFoldDB" id="A0A9Q0E7E1"/>
<keyword evidence="3" id="KW-1185">Reference proteome</keyword>
<dbReference type="EMBL" id="JANIIK010000047">
    <property type="protein sequence ID" value="KAJ3601253.1"/>
    <property type="molecule type" value="Genomic_DNA"/>
</dbReference>
<evidence type="ECO:0000313" key="3">
    <source>
        <dbReference type="Proteomes" id="UP001148018"/>
    </source>
</evidence>
<dbReference type="Proteomes" id="UP001148018">
    <property type="component" value="Unassembled WGS sequence"/>
</dbReference>
<feature type="region of interest" description="Disordered" evidence="1">
    <location>
        <begin position="136"/>
        <end position="155"/>
    </location>
</feature>
<gene>
    <name evidence="2" type="ORF">NHX12_032226</name>
</gene>
<evidence type="ECO:0000256" key="1">
    <source>
        <dbReference type="SAM" id="MobiDB-lite"/>
    </source>
</evidence>
<sequence>MRPRNVILTGLADYVKDELVPFDLATSLDGLIELASRRQKALQLVSVACRLKKRTFCVSFRKPINTLHTPPLTGVRRTTITDGPPHQDTDATEQQTTMTTAFTFTFTFTFLSPQVGHHLDSLWGLLCSAVQQRVSRPTEEPAGTPASPPLGWAEV</sequence>
<proteinExistence type="predicted"/>
<comment type="caution">
    <text evidence="2">The sequence shown here is derived from an EMBL/GenBank/DDBJ whole genome shotgun (WGS) entry which is preliminary data.</text>
</comment>
<dbReference type="OrthoDB" id="8963439at2759"/>